<organism evidence="2 3">
    <name type="scientific">Phlebiopsis gigantea (strain 11061_1 CR5-6)</name>
    <name type="common">White-rot fungus</name>
    <name type="synonym">Peniophora gigantea</name>
    <dbReference type="NCBI Taxonomy" id="745531"/>
    <lineage>
        <taxon>Eukaryota</taxon>
        <taxon>Fungi</taxon>
        <taxon>Dikarya</taxon>
        <taxon>Basidiomycota</taxon>
        <taxon>Agaricomycotina</taxon>
        <taxon>Agaricomycetes</taxon>
        <taxon>Polyporales</taxon>
        <taxon>Phanerochaetaceae</taxon>
        <taxon>Phlebiopsis</taxon>
    </lineage>
</organism>
<dbReference type="EMBL" id="KN840534">
    <property type="protein sequence ID" value="KIP05773.1"/>
    <property type="molecule type" value="Genomic_DNA"/>
</dbReference>
<feature type="transmembrane region" description="Helical" evidence="1">
    <location>
        <begin position="50"/>
        <end position="73"/>
    </location>
</feature>
<feature type="transmembrane region" description="Helical" evidence="1">
    <location>
        <begin position="208"/>
        <end position="225"/>
    </location>
</feature>
<feature type="transmembrane region" description="Helical" evidence="1">
    <location>
        <begin position="173"/>
        <end position="196"/>
    </location>
</feature>
<dbReference type="AlphaFoldDB" id="A0A0C3PIE8"/>
<evidence type="ECO:0000313" key="3">
    <source>
        <dbReference type="Proteomes" id="UP000053257"/>
    </source>
</evidence>
<dbReference type="Proteomes" id="UP000053257">
    <property type="component" value="Unassembled WGS sequence"/>
</dbReference>
<keyword evidence="1" id="KW-0472">Membrane</keyword>
<evidence type="ECO:0000256" key="1">
    <source>
        <dbReference type="SAM" id="Phobius"/>
    </source>
</evidence>
<dbReference type="HOGENOM" id="CLU_044614_3_0_1"/>
<keyword evidence="1" id="KW-0812">Transmembrane</keyword>
<feature type="transmembrane region" description="Helical" evidence="1">
    <location>
        <begin position="6"/>
        <end position="30"/>
    </location>
</feature>
<proteinExistence type="predicted"/>
<sequence length="292" mass="31792">MAPPPVTFVILISMVMMTFLYGLYVVMFVLSMHYFSRKKGSRMTRANKLIVLAAVLLFLVATVQWIFVVIQALSPFTSESSGNASQTDAAFLAGVSGSANIANLSLFGCELVISDIVMIYRLWIVTQHNRYLVAPTVCLFIGSIVMLSYKIWESQKALRQAGTHLSAFSVSRMLAVIIESAALYTASTFSLLVTYACGSIGSWIVQDMAAPIAGIAYSLIIIRFGRGGAFRRNGQLTTTITVLPSSQPSSSGSSNHIALKPMNVRIHVDRETDEINAEDTIINIDDKVSSTV</sequence>
<dbReference type="STRING" id="745531.A0A0C3PIE8"/>
<keyword evidence="1" id="KW-1133">Transmembrane helix</keyword>
<name>A0A0C3PIE8_PHLG1</name>
<reference evidence="2 3" key="1">
    <citation type="journal article" date="2014" name="PLoS Genet.">
        <title>Analysis of the Phlebiopsis gigantea genome, transcriptome and secretome provides insight into its pioneer colonization strategies of wood.</title>
        <authorList>
            <person name="Hori C."/>
            <person name="Ishida T."/>
            <person name="Igarashi K."/>
            <person name="Samejima M."/>
            <person name="Suzuki H."/>
            <person name="Master E."/>
            <person name="Ferreira P."/>
            <person name="Ruiz-Duenas F.J."/>
            <person name="Held B."/>
            <person name="Canessa P."/>
            <person name="Larrondo L.F."/>
            <person name="Schmoll M."/>
            <person name="Druzhinina I.S."/>
            <person name="Kubicek C.P."/>
            <person name="Gaskell J.A."/>
            <person name="Kersten P."/>
            <person name="St John F."/>
            <person name="Glasner J."/>
            <person name="Sabat G."/>
            <person name="Splinter BonDurant S."/>
            <person name="Syed K."/>
            <person name="Yadav J."/>
            <person name="Mgbeahuruike A.C."/>
            <person name="Kovalchuk A."/>
            <person name="Asiegbu F.O."/>
            <person name="Lackner G."/>
            <person name="Hoffmeister D."/>
            <person name="Rencoret J."/>
            <person name="Gutierrez A."/>
            <person name="Sun H."/>
            <person name="Lindquist E."/>
            <person name="Barry K."/>
            <person name="Riley R."/>
            <person name="Grigoriev I.V."/>
            <person name="Henrissat B."/>
            <person name="Kues U."/>
            <person name="Berka R.M."/>
            <person name="Martinez A.T."/>
            <person name="Covert S.F."/>
            <person name="Blanchette R.A."/>
            <person name="Cullen D."/>
        </authorList>
    </citation>
    <scope>NUCLEOTIDE SEQUENCE [LARGE SCALE GENOMIC DNA]</scope>
    <source>
        <strain evidence="2 3">11061_1 CR5-6</strain>
    </source>
</reference>
<feature type="transmembrane region" description="Helical" evidence="1">
    <location>
        <begin position="131"/>
        <end position="152"/>
    </location>
</feature>
<dbReference type="OrthoDB" id="3250682at2759"/>
<keyword evidence="3" id="KW-1185">Reference proteome</keyword>
<gene>
    <name evidence="2" type="ORF">PHLGIDRAFT_119539</name>
</gene>
<evidence type="ECO:0000313" key="2">
    <source>
        <dbReference type="EMBL" id="KIP05773.1"/>
    </source>
</evidence>
<protein>
    <submittedName>
        <fullName evidence="2">Uncharacterized protein</fullName>
    </submittedName>
</protein>
<accession>A0A0C3PIE8</accession>